<name>A0A3P7LHR4_STRVU</name>
<evidence type="ECO:0000313" key="1">
    <source>
        <dbReference type="EMBL" id="VDM78738.1"/>
    </source>
</evidence>
<gene>
    <name evidence="1" type="ORF">SVUK_LOCUS13736</name>
</gene>
<proteinExistence type="predicted"/>
<dbReference type="AlphaFoldDB" id="A0A3P7LHR4"/>
<keyword evidence="2" id="KW-1185">Reference proteome</keyword>
<evidence type="ECO:0000313" key="2">
    <source>
        <dbReference type="Proteomes" id="UP000270094"/>
    </source>
</evidence>
<organism evidence="1 2">
    <name type="scientific">Strongylus vulgaris</name>
    <name type="common">Blood worm</name>
    <dbReference type="NCBI Taxonomy" id="40348"/>
    <lineage>
        <taxon>Eukaryota</taxon>
        <taxon>Metazoa</taxon>
        <taxon>Ecdysozoa</taxon>
        <taxon>Nematoda</taxon>
        <taxon>Chromadorea</taxon>
        <taxon>Rhabditida</taxon>
        <taxon>Rhabditina</taxon>
        <taxon>Rhabditomorpha</taxon>
        <taxon>Strongyloidea</taxon>
        <taxon>Strongylidae</taxon>
        <taxon>Strongylus</taxon>
    </lineage>
</organism>
<accession>A0A3P7LHR4</accession>
<protein>
    <submittedName>
        <fullName evidence="1">Uncharacterized protein</fullName>
    </submittedName>
</protein>
<dbReference type="Proteomes" id="UP000270094">
    <property type="component" value="Unassembled WGS sequence"/>
</dbReference>
<reference evidence="1 2" key="1">
    <citation type="submission" date="2018-11" db="EMBL/GenBank/DDBJ databases">
        <authorList>
            <consortium name="Pathogen Informatics"/>
        </authorList>
    </citation>
    <scope>NUCLEOTIDE SEQUENCE [LARGE SCALE GENOMIC DNA]</scope>
</reference>
<dbReference type="EMBL" id="UYYB01102787">
    <property type="protein sequence ID" value="VDM78738.1"/>
    <property type="molecule type" value="Genomic_DNA"/>
</dbReference>
<sequence>MPQGLIDFSQAALVLDDLSSIPPSAVASHDLNDYAFLIGSPLMHMVPG</sequence>